<evidence type="ECO:0000256" key="1">
    <source>
        <dbReference type="SAM" id="MobiDB-lite"/>
    </source>
</evidence>
<organism evidence="2">
    <name type="scientific">human gut metagenome</name>
    <dbReference type="NCBI Taxonomy" id="408170"/>
    <lineage>
        <taxon>unclassified sequences</taxon>
        <taxon>metagenomes</taxon>
        <taxon>organismal metagenomes</taxon>
    </lineage>
</organism>
<protein>
    <submittedName>
        <fullName evidence="2">Uncharacterized protein</fullName>
    </submittedName>
</protein>
<feature type="non-terminal residue" evidence="2">
    <location>
        <position position="1"/>
    </location>
</feature>
<sequence>LACVKHAASVRPEPGSNSPRYLEAI</sequence>
<reference evidence="2" key="1">
    <citation type="submission" date="2013-12" db="EMBL/GenBank/DDBJ databases">
        <title>A Varibaculum cambriense genome reconstructed from a premature infant gut community with otherwise low bacterial novelty that shifts toward anaerobic metabolism during the third week of life.</title>
        <authorList>
            <person name="Brown C.T."/>
            <person name="Sharon I."/>
            <person name="Thomas B.C."/>
            <person name="Castelle C.J."/>
            <person name="Morowitz M.J."/>
            <person name="Banfield J.F."/>
        </authorList>
    </citation>
    <scope>NUCLEOTIDE SEQUENCE</scope>
</reference>
<gene>
    <name evidence="2" type="ORF">Q604_UNBC00173G0001</name>
</gene>
<evidence type="ECO:0000313" key="2">
    <source>
        <dbReference type="EMBL" id="ETJ45847.1"/>
    </source>
</evidence>
<accession>W1YTR4</accession>
<feature type="region of interest" description="Disordered" evidence="1">
    <location>
        <begin position="1"/>
        <end position="25"/>
    </location>
</feature>
<proteinExistence type="predicted"/>
<name>W1YTR4_9ZZZZ</name>
<comment type="caution">
    <text evidence="2">The sequence shown here is derived from an EMBL/GenBank/DDBJ whole genome shotgun (WGS) entry which is preliminary data.</text>
</comment>
<dbReference type="AlphaFoldDB" id="W1YTR4"/>
<dbReference type="EMBL" id="AZMM01000173">
    <property type="protein sequence ID" value="ETJ45847.1"/>
    <property type="molecule type" value="Genomic_DNA"/>
</dbReference>